<accession>A0AAW0FYD8</accession>
<evidence type="ECO:0000313" key="8">
    <source>
        <dbReference type="Proteomes" id="UP001385951"/>
    </source>
</evidence>
<dbReference type="AlphaFoldDB" id="A0AAW0FYD8"/>
<evidence type="ECO:0000256" key="1">
    <source>
        <dbReference type="ARBA" id="ARBA00004141"/>
    </source>
</evidence>
<dbReference type="EMBL" id="JASBNA010000039">
    <property type="protein sequence ID" value="KAK7681790.1"/>
    <property type="molecule type" value="Genomic_DNA"/>
</dbReference>
<keyword evidence="4 6" id="KW-1133">Transmembrane helix</keyword>
<dbReference type="GO" id="GO:0016020">
    <property type="term" value="C:membrane"/>
    <property type="evidence" value="ECO:0007669"/>
    <property type="project" value="UniProtKB-SubCell"/>
</dbReference>
<keyword evidence="3 6" id="KW-0812">Transmembrane</keyword>
<dbReference type="InterPro" id="IPR009311">
    <property type="entry name" value="IFI6/IFI27-like"/>
</dbReference>
<feature type="transmembrane region" description="Helical" evidence="6">
    <location>
        <begin position="48"/>
        <end position="68"/>
    </location>
</feature>
<dbReference type="Pfam" id="PF06140">
    <property type="entry name" value="Ifi-6-16"/>
    <property type="match status" value="1"/>
</dbReference>
<keyword evidence="5 6" id="KW-0472">Membrane</keyword>
<proteinExistence type="inferred from homology"/>
<evidence type="ECO:0000256" key="3">
    <source>
        <dbReference type="ARBA" id="ARBA00022692"/>
    </source>
</evidence>
<reference evidence="7 8" key="1">
    <citation type="submission" date="2022-09" db="EMBL/GenBank/DDBJ databases">
        <authorList>
            <person name="Palmer J.M."/>
        </authorList>
    </citation>
    <scope>NUCLEOTIDE SEQUENCE [LARGE SCALE GENOMIC DNA]</scope>
    <source>
        <strain evidence="7 8">DSM 7382</strain>
    </source>
</reference>
<organism evidence="7 8">
    <name type="scientific">Cerrena zonata</name>
    <dbReference type="NCBI Taxonomy" id="2478898"/>
    <lineage>
        <taxon>Eukaryota</taxon>
        <taxon>Fungi</taxon>
        <taxon>Dikarya</taxon>
        <taxon>Basidiomycota</taxon>
        <taxon>Agaricomycotina</taxon>
        <taxon>Agaricomycetes</taxon>
        <taxon>Polyporales</taxon>
        <taxon>Cerrenaceae</taxon>
        <taxon>Cerrena</taxon>
    </lineage>
</organism>
<protein>
    <submittedName>
        <fullName evidence="7">Uncharacterized protein</fullName>
    </submittedName>
</protein>
<comment type="similarity">
    <text evidence="2">Belongs to the IFI6/IFI27 family.</text>
</comment>
<keyword evidence="8" id="KW-1185">Reference proteome</keyword>
<dbReference type="Proteomes" id="UP001385951">
    <property type="component" value="Unassembled WGS sequence"/>
</dbReference>
<evidence type="ECO:0000313" key="7">
    <source>
        <dbReference type="EMBL" id="KAK7681790.1"/>
    </source>
</evidence>
<gene>
    <name evidence="7" type="ORF">QCA50_015137</name>
</gene>
<sequence length="132" mass="12800">MFPAFIALISKPAVIAGVAIATCLAPILALPVFGWIGFASVGPIAGSWAAAIQAMIGNVAAGSVFAAIQSAAMGGALPAFVYVVFGAIGGVVGYVASVLGLAATGASFVASCFTAVTGLASGWMAIALGFFL</sequence>
<dbReference type="InterPro" id="IPR038213">
    <property type="entry name" value="IFI6/IFI27-like_sf"/>
</dbReference>
<evidence type="ECO:0000256" key="6">
    <source>
        <dbReference type="SAM" id="Phobius"/>
    </source>
</evidence>
<comment type="caution">
    <text evidence="7">The sequence shown here is derived from an EMBL/GenBank/DDBJ whole genome shotgun (WGS) entry which is preliminary data.</text>
</comment>
<comment type="subcellular location">
    <subcellularLocation>
        <location evidence="1">Membrane</location>
        <topology evidence="1">Multi-pass membrane protein</topology>
    </subcellularLocation>
</comment>
<evidence type="ECO:0000256" key="5">
    <source>
        <dbReference type="ARBA" id="ARBA00023136"/>
    </source>
</evidence>
<dbReference type="Gene3D" id="6.10.110.10">
    <property type="match status" value="1"/>
</dbReference>
<evidence type="ECO:0000256" key="4">
    <source>
        <dbReference type="ARBA" id="ARBA00022989"/>
    </source>
</evidence>
<name>A0AAW0FYD8_9APHY</name>
<feature type="transmembrane region" description="Helical" evidence="6">
    <location>
        <begin position="12"/>
        <end position="36"/>
    </location>
</feature>
<evidence type="ECO:0000256" key="2">
    <source>
        <dbReference type="ARBA" id="ARBA00007262"/>
    </source>
</evidence>
<feature type="transmembrane region" description="Helical" evidence="6">
    <location>
        <begin position="108"/>
        <end position="131"/>
    </location>
</feature>
<feature type="transmembrane region" description="Helical" evidence="6">
    <location>
        <begin position="80"/>
        <end position="102"/>
    </location>
</feature>